<dbReference type="InterPro" id="IPR043504">
    <property type="entry name" value="Peptidase_S1_PA_chymotrypsin"/>
</dbReference>
<evidence type="ECO:0000256" key="2">
    <source>
        <dbReference type="ARBA" id="ARBA00007664"/>
    </source>
</evidence>
<evidence type="ECO:0000256" key="8">
    <source>
        <dbReference type="ARBA" id="ARBA00023145"/>
    </source>
</evidence>
<dbReference type="FunFam" id="2.40.10.10:FF:000146">
    <property type="entry name" value="Serine protease 53"/>
    <property type="match status" value="1"/>
</dbReference>
<keyword evidence="5 10" id="KW-0732">Signal</keyword>
<dbReference type="InterPro" id="IPR001314">
    <property type="entry name" value="Peptidase_S1A"/>
</dbReference>
<evidence type="ECO:0000313" key="13">
    <source>
        <dbReference type="Proteomes" id="UP001168821"/>
    </source>
</evidence>
<dbReference type="InterPro" id="IPR050430">
    <property type="entry name" value="Peptidase_S1"/>
</dbReference>
<dbReference type="GO" id="GO:0005576">
    <property type="term" value="C:extracellular region"/>
    <property type="evidence" value="ECO:0007669"/>
    <property type="project" value="UniProtKB-SubCell"/>
</dbReference>
<dbReference type="CDD" id="cd00190">
    <property type="entry name" value="Tryp_SPc"/>
    <property type="match status" value="1"/>
</dbReference>
<dbReference type="AlphaFoldDB" id="A0AA38IB68"/>
<evidence type="ECO:0000256" key="6">
    <source>
        <dbReference type="ARBA" id="ARBA00022801"/>
    </source>
</evidence>
<evidence type="ECO:0000256" key="5">
    <source>
        <dbReference type="ARBA" id="ARBA00022729"/>
    </source>
</evidence>
<dbReference type="PANTHER" id="PTHR24276">
    <property type="entry name" value="POLYSERASE-RELATED"/>
    <property type="match status" value="1"/>
</dbReference>
<dbReference type="InterPro" id="IPR018114">
    <property type="entry name" value="TRYPSIN_HIS"/>
</dbReference>
<proteinExistence type="inferred from homology"/>
<feature type="signal peptide" evidence="10">
    <location>
        <begin position="1"/>
        <end position="16"/>
    </location>
</feature>
<comment type="subcellular location">
    <subcellularLocation>
        <location evidence="1">Secreted</location>
    </subcellularLocation>
</comment>
<keyword evidence="6" id="KW-0378">Hydrolase</keyword>
<keyword evidence="7" id="KW-0720">Serine protease</keyword>
<evidence type="ECO:0000313" key="12">
    <source>
        <dbReference type="EMBL" id="KAJ3652967.1"/>
    </source>
</evidence>
<comment type="caution">
    <text evidence="12">The sequence shown here is derived from an EMBL/GenBank/DDBJ whole genome shotgun (WGS) entry which is preliminary data.</text>
</comment>
<dbReference type="PROSITE" id="PS00134">
    <property type="entry name" value="TRYPSIN_HIS"/>
    <property type="match status" value="1"/>
</dbReference>
<dbReference type="EMBL" id="JALNTZ010000005">
    <property type="protein sequence ID" value="KAJ3652967.1"/>
    <property type="molecule type" value="Genomic_DNA"/>
</dbReference>
<feature type="domain" description="Peptidase S1" evidence="11">
    <location>
        <begin position="24"/>
        <end position="245"/>
    </location>
</feature>
<feature type="chain" id="PRO_5041209553" description="Peptidase S1 domain-containing protein" evidence="10">
    <location>
        <begin position="17"/>
        <end position="246"/>
    </location>
</feature>
<dbReference type="PANTHER" id="PTHR24276:SF96">
    <property type="entry name" value="PEPTIDASE S1 DOMAIN-CONTAINING PROTEIN"/>
    <property type="match status" value="1"/>
</dbReference>
<name>A0AA38IB68_9CUCU</name>
<reference evidence="12" key="1">
    <citation type="journal article" date="2023" name="G3 (Bethesda)">
        <title>Whole genome assemblies of Zophobas morio and Tenebrio molitor.</title>
        <authorList>
            <person name="Kaur S."/>
            <person name="Stinson S.A."/>
            <person name="diCenzo G.C."/>
        </authorList>
    </citation>
    <scope>NUCLEOTIDE SEQUENCE</scope>
    <source>
        <strain evidence="12">QUZm001</strain>
    </source>
</reference>
<organism evidence="12 13">
    <name type="scientific">Zophobas morio</name>
    <dbReference type="NCBI Taxonomy" id="2755281"/>
    <lineage>
        <taxon>Eukaryota</taxon>
        <taxon>Metazoa</taxon>
        <taxon>Ecdysozoa</taxon>
        <taxon>Arthropoda</taxon>
        <taxon>Hexapoda</taxon>
        <taxon>Insecta</taxon>
        <taxon>Pterygota</taxon>
        <taxon>Neoptera</taxon>
        <taxon>Endopterygota</taxon>
        <taxon>Coleoptera</taxon>
        <taxon>Polyphaga</taxon>
        <taxon>Cucujiformia</taxon>
        <taxon>Tenebrionidae</taxon>
        <taxon>Zophobas</taxon>
    </lineage>
</organism>
<evidence type="ECO:0000256" key="4">
    <source>
        <dbReference type="ARBA" id="ARBA00022670"/>
    </source>
</evidence>
<comment type="similarity">
    <text evidence="2">Belongs to the peptidase S1 family.</text>
</comment>
<evidence type="ECO:0000256" key="1">
    <source>
        <dbReference type="ARBA" id="ARBA00004613"/>
    </source>
</evidence>
<gene>
    <name evidence="12" type="ORF">Zmor_018889</name>
</gene>
<keyword evidence="4" id="KW-0645">Protease</keyword>
<dbReference type="InterPro" id="IPR009003">
    <property type="entry name" value="Peptidase_S1_PA"/>
</dbReference>
<dbReference type="InterPro" id="IPR001254">
    <property type="entry name" value="Trypsin_dom"/>
</dbReference>
<keyword evidence="13" id="KW-1185">Reference proteome</keyword>
<sequence length="246" mass="26334">MKYLLTIIALAAAATSAPHRNVRIFGGQNATSGQFPFIVALNDPDQFCDGSIISTSWIVTAAHCIVDLSIDNTTVLAGTHIEHVGGVEYTIAKVVVHEDYYPNTTENDIGLIQIDGELEYSDTIQPIELGDPEVNGTCVALGWGITDTVDFPDAVQYVELTSIDIDYCLSLSKDYIDGYYLGPKQVCTLGPEGKGLCYGDSGGPLVCDGKLAGVVSYGVVPCAMGYPDVFTKTTEYADWIQSIIGN</sequence>
<keyword evidence="9" id="KW-1015">Disulfide bond</keyword>
<keyword evidence="3" id="KW-0964">Secreted</keyword>
<dbReference type="GO" id="GO:0006508">
    <property type="term" value="P:proteolysis"/>
    <property type="evidence" value="ECO:0007669"/>
    <property type="project" value="UniProtKB-KW"/>
</dbReference>
<dbReference type="SUPFAM" id="SSF50494">
    <property type="entry name" value="Trypsin-like serine proteases"/>
    <property type="match status" value="1"/>
</dbReference>
<evidence type="ECO:0000256" key="10">
    <source>
        <dbReference type="SAM" id="SignalP"/>
    </source>
</evidence>
<evidence type="ECO:0000256" key="3">
    <source>
        <dbReference type="ARBA" id="ARBA00022525"/>
    </source>
</evidence>
<accession>A0AA38IB68</accession>
<protein>
    <recommendedName>
        <fullName evidence="11">Peptidase S1 domain-containing protein</fullName>
    </recommendedName>
</protein>
<dbReference type="GO" id="GO:0004252">
    <property type="term" value="F:serine-type endopeptidase activity"/>
    <property type="evidence" value="ECO:0007669"/>
    <property type="project" value="InterPro"/>
</dbReference>
<dbReference type="Gene3D" id="2.40.10.10">
    <property type="entry name" value="Trypsin-like serine proteases"/>
    <property type="match status" value="1"/>
</dbReference>
<keyword evidence="8" id="KW-0865">Zymogen</keyword>
<dbReference type="PRINTS" id="PR00722">
    <property type="entry name" value="CHYMOTRYPSIN"/>
</dbReference>
<dbReference type="Pfam" id="PF00089">
    <property type="entry name" value="Trypsin"/>
    <property type="match status" value="1"/>
</dbReference>
<evidence type="ECO:0000259" key="11">
    <source>
        <dbReference type="PROSITE" id="PS50240"/>
    </source>
</evidence>
<dbReference type="Proteomes" id="UP001168821">
    <property type="component" value="Unassembled WGS sequence"/>
</dbReference>
<dbReference type="PROSITE" id="PS50240">
    <property type="entry name" value="TRYPSIN_DOM"/>
    <property type="match status" value="1"/>
</dbReference>
<dbReference type="SMART" id="SM00020">
    <property type="entry name" value="Tryp_SPc"/>
    <property type="match status" value="1"/>
</dbReference>
<evidence type="ECO:0000256" key="7">
    <source>
        <dbReference type="ARBA" id="ARBA00022825"/>
    </source>
</evidence>
<evidence type="ECO:0000256" key="9">
    <source>
        <dbReference type="ARBA" id="ARBA00023157"/>
    </source>
</evidence>